<protein>
    <submittedName>
        <fullName evidence="1">Uncharacterized protein</fullName>
    </submittedName>
</protein>
<sequence>MKNKRKFISIIVLTLINFYSCQKVEESKNVKADLTFKSITFASAYGATKDQYEEYIKEMDSVLRNEGLELSKEKIKLYKYHSKLRDHDLLRLPYIFLHFGKDSVITVYVSENEYEKVKNIKHIDLLNEGKKAIIELEMIKKDSAIYYSDNIIDISKVKGKSRSNI</sequence>
<evidence type="ECO:0000313" key="1">
    <source>
        <dbReference type="EMBL" id="MEB3347387.1"/>
    </source>
</evidence>
<proteinExistence type="predicted"/>
<accession>A0ABU5ZZU0</accession>
<comment type="caution">
    <text evidence="1">The sequence shown here is derived from an EMBL/GenBank/DDBJ whole genome shotgun (WGS) entry which is preliminary data.</text>
</comment>
<gene>
    <name evidence="1" type="ORF">U6A24_18070</name>
</gene>
<organism evidence="1 2">
    <name type="scientific">Aquimarina gracilis</name>
    <dbReference type="NCBI Taxonomy" id="874422"/>
    <lineage>
        <taxon>Bacteria</taxon>
        <taxon>Pseudomonadati</taxon>
        <taxon>Bacteroidota</taxon>
        <taxon>Flavobacteriia</taxon>
        <taxon>Flavobacteriales</taxon>
        <taxon>Flavobacteriaceae</taxon>
        <taxon>Aquimarina</taxon>
    </lineage>
</organism>
<dbReference type="EMBL" id="JAYKLX010000008">
    <property type="protein sequence ID" value="MEB3347387.1"/>
    <property type="molecule type" value="Genomic_DNA"/>
</dbReference>
<evidence type="ECO:0000313" key="2">
    <source>
        <dbReference type="Proteomes" id="UP001327027"/>
    </source>
</evidence>
<dbReference type="RefSeq" id="WP_324181408.1">
    <property type="nucleotide sequence ID" value="NZ_BAABAW010000025.1"/>
</dbReference>
<name>A0ABU5ZZU0_9FLAO</name>
<reference evidence="1 2" key="1">
    <citation type="journal article" date="2013" name="Int. J. Syst. Evol. Microbiol.">
        <title>Aquimarina gracilis sp. nov., isolated from the gut microflora of a mussel, Mytilus coruscus, and emended description of Aquimarina spongiae.</title>
        <authorList>
            <person name="Park S.C."/>
            <person name="Choe H.N."/>
            <person name="Baik K.S."/>
            <person name="Seong C.N."/>
        </authorList>
    </citation>
    <scope>NUCLEOTIDE SEQUENCE [LARGE SCALE GENOMIC DNA]</scope>
    <source>
        <strain evidence="1 2">PSC32</strain>
    </source>
</reference>
<keyword evidence="2" id="KW-1185">Reference proteome</keyword>
<dbReference type="Proteomes" id="UP001327027">
    <property type="component" value="Unassembled WGS sequence"/>
</dbReference>